<keyword evidence="6 9" id="KW-1133">Transmembrane helix</keyword>
<dbReference type="EMBL" id="JADFFK010000033">
    <property type="protein sequence ID" value="MBE9640431.1"/>
    <property type="molecule type" value="Genomic_DNA"/>
</dbReference>
<evidence type="ECO:0000256" key="2">
    <source>
        <dbReference type="ARBA" id="ARBA00006464"/>
    </source>
</evidence>
<feature type="domain" description="Bacterial sugar transferase" evidence="10">
    <location>
        <begin position="44"/>
        <end position="232"/>
    </location>
</feature>
<feature type="transmembrane region" description="Helical" evidence="9">
    <location>
        <begin position="46"/>
        <end position="72"/>
    </location>
</feature>
<organism evidence="11 12">
    <name type="scientific">Salipiger mangrovisoli</name>
    <dbReference type="NCBI Taxonomy" id="2865933"/>
    <lineage>
        <taxon>Bacteria</taxon>
        <taxon>Pseudomonadati</taxon>
        <taxon>Pseudomonadota</taxon>
        <taxon>Alphaproteobacteria</taxon>
        <taxon>Rhodobacterales</taxon>
        <taxon>Roseobacteraceae</taxon>
        <taxon>Salipiger</taxon>
    </lineage>
</organism>
<evidence type="ECO:0000256" key="3">
    <source>
        <dbReference type="ARBA" id="ARBA00022475"/>
    </source>
</evidence>
<evidence type="ECO:0000256" key="1">
    <source>
        <dbReference type="ARBA" id="ARBA00004236"/>
    </source>
</evidence>
<keyword evidence="3" id="KW-1003">Cell membrane</keyword>
<evidence type="ECO:0000313" key="12">
    <source>
        <dbReference type="Proteomes" id="UP000607796"/>
    </source>
</evidence>
<comment type="subcellular location">
    <subcellularLocation>
        <location evidence="1">Cell membrane</location>
    </subcellularLocation>
</comment>
<evidence type="ECO:0000259" key="10">
    <source>
        <dbReference type="Pfam" id="PF02397"/>
    </source>
</evidence>
<keyword evidence="8" id="KW-0270">Exopolysaccharide synthesis</keyword>
<name>A0ABR9XA11_9RHOB</name>
<evidence type="ECO:0000256" key="6">
    <source>
        <dbReference type="ARBA" id="ARBA00022989"/>
    </source>
</evidence>
<keyword evidence="5 9" id="KW-0812">Transmembrane</keyword>
<dbReference type="PANTHER" id="PTHR30576:SF4">
    <property type="entry name" value="UNDECAPRENYL-PHOSPHATE GALACTOSE PHOSPHOTRANSFERASE"/>
    <property type="match status" value="1"/>
</dbReference>
<protein>
    <submittedName>
        <fullName evidence="11">Sugar transferase</fullName>
    </submittedName>
</protein>
<accession>A0ABR9XA11</accession>
<keyword evidence="4 11" id="KW-0808">Transferase</keyword>
<evidence type="ECO:0000256" key="7">
    <source>
        <dbReference type="ARBA" id="ARBA00023136"/>
    </source>
</evidence>
<gene>
    <name evidence="11" type="ORF">IQ782_26610</name>
</gene>
<sequence length="237" mass="26761">MTFLEFDDKSTVTRSPRYAGERFGEVLFDPGPAQAQGMYKRIGKRIFDITLVLVAAPMVLVFLLPLVALVAADGGRPFYCQMRVGMNGRSYRMWKLRSMVPGAEALLQTHLDSCKDARDEWLRDQKLKCDPRVTGVGKFLRKVSLDELPQLWNVLRGDMSLVGPRPMMVEQRALYPGHDYYTLRPGITGPWQVSARNESSFADRAAYDSRYCRDLSLKTDLRLLVATVRVVLGGTGH</sequence>
<proteinExistence type="inferred from homology"/>
<dbReference type="Proteomes" id="UP000607796">
    <property type="component" value="Unassembled WGS sequence"/>
</dbReference>
<dbReference type="Pfam" id="PF02397">
    <property type="entry name" value="Bac_transf"/>
    <property type="match status" value="1"/>
</dbReference>
<evidence type="ECO:0000256" key="8">
    <source>
        <dbReference type="ARBA" id="ARBA00023169"/>
    </source>
</evidence>
<evidence type="ECO:0000313" key="11">
    <source>
        <dbReference type="EMBL" id="MBE9640431.1"/>
    </source>
</evidence>
<comment type="caution">
    <text evidence="11">The sequence shown here is derived from an EMBL/GenBank/DDBJ whole genome shotgun (WGS) entry which is preliminary data.</text>
</comment>
<keyword evidence="7 9" id="KW-0472">Membrane</keyword>
<dbReference type="PANTHER" id="PTHR30576">
    <property type="entry name" value="COLANIC BIOSYNTHESIS UDP-GLUCOSE LIPID CARRIER TRANSFERASE"/>
    <property type="match status" value="1"/>
</dbReference>
<evidence type="ECO:0000256" key="9">
    <source>
        <dbReference type="SAM" id="Phobius"/>
    </source>
</evidence>
<evidence type="ECO:0000256" key="4">
    <source>
        <dbReference type="ARBA" id="ARBA00022679"/>
    </source>
</evidence>
<reference evidence="11 12" key="1">
    <citation type="journal article" date="2021" name="Int. J. Syst. Evol. Microbiol.">
        <title>Salipiger mangrovisoli sp. nov., isolated from mangrove soil and the proposal for the reclassification of Paraphaeobacter pallidus as Salipiger pallidus comb. nov.</title>
        <authorList>
            <person name="Du J."/>
            <person name="Liu Y."/>
            <person name="Pei T."/>
            <person name="Deng M.R."/>
            <person name="Zhu H."/>
        </authorList>
    </citation>
    <scope>NUCLEOTIDE SEQUENCE [LARGE SCALE GENOMIC DNA]</scope>
    <source>
        <strain evidence="11 12">6D45A</strain>
    </source>
</reference>
<dbReference type="InterPro" id="IPR003362">
    <property type="entry name" value="Bact_transf"/>
</dbReference>
<evidence type="ECO:0000256" key="5">
    <source>
        <dbReference type="ARBA" id="ARBA00022692"/>
    </source>
</evidence>
<comment type="similarity">
    <text evidence="2">Belongs to the bacterial sugar transferase family.</text>
</comment>
<dbReference type="GO" id="GO:0016740">
    <property type="term" value="F:transferase activity"/>
    <property type="evidence" value="ECO:0007669"/>
    <property type="project" value="UniProtKB-KW"/>
</dbReference>
<keyword evidence="12" id="KW-1185">Reference proteome</keyword>